<evidence type="ECO:0000256" key="2">
    <source>
        <dbReference type="ARBA" id="ARBA00022898"/>
    </source>
</evidence>
<dbReference type="PANTHER" id="PTHR43277:SF4">
    <property type="entry name" value="ARGININE DECARBOXYLASE"/>
    <property type="match status" value="1"/>
</dbReference>
<dbReference type="AlphaFoldDB" id="A0A7G6E0Q2"/>
<name>A0A7G6E0Q2_THEFR</name>
<dbReference type="Gene3D" id="3.90.100.10">
    <property type="entry name" value="Orn/Lys/Arg decarboxylase, C-terminal domain"/>
    <property type="match status" value="1"/>
</dbReference>
<dbReference type="KEGG" id="tfr:BR63_04635"/>
<dbReference type="PANTHER" id="PTHR43277">
    <property type="entry name" value="ARGININE DECARBOXYLASE"/>
    <property type="match status" value="1"/>
</dbReference>
<dbReference type="Gene3D" id="3.40.640.10">
    <property type="entry name" value="Type I PLP-dependent aspartate aminotransferase-like (Major domain)"/>
    <property type="match status" value="1"/>
</dbReference>
<feature type="domain" description="Orn/Lys/Arg decarboxylases family 1 pyridoxal-P attachment site" evidence="3">
    <location>
        <begin position="225"/>
        <end position="239"/>
    </location>
</feature>
<dbReference type="PROSITE" id="PS00703">
    <property type="entry name" value="OKR_DC_1"/>
    <property type="match status" value="1"/>
</dbReference>
<organism evidence="4 5">
    <name type="scientific">Thermanaerosceptrum fracticalcis</name>
    <dbReference type="NCBI Taxonomy" id="1712410"/>
    <lineage>
        <taxon>Bacteria</taxon>
        <taxon>Bacillati</taxon>
        <taxon>Bacillota</taxon>
        <taxon>Clostridia</taxon>
        <taxon>Eubacteriales</taxon>
        <taxon>Peptococcaceae</taxon>
        <taxon>Thermanaerosceptrum</taxon>
    </lineage>
</organism>
<sequence>MKQNRFNQNQTPLFTALMKYAKDGTIPFHVPGHKQGRGNRELQSILGETCLNIDLTCMEDLDNICNPVSVIKEAQALAAELYEADNAFFLVNGTTSGIQAMIMSVCEPGDKIIIPRNAHKSAIGGIIMSGAEPIYIEPEIDEYLGIAMGVKPETVAQALERHPDAKAVFIINPTYYGIASNLKAIVNIAHAYHVPVVVDEAHGAHLLFSDKLPLSAMQAGADLAASSTHKLGGSLTQSSILLHQGSLINPKKVKAVLNLTQTTSPSYILLASLDIARKQLAQHGREMVKRTYDLALWAREQISKIDGLYVMGTEVISEPGDFTLDPTKIVVNVRALGLSGYDVEKILRKQYRIQLELSDLFNIIALVSIGDDETTLGHLIKALEEIANSQKLKNVVKYFIPLPAIPEAVISPRQAFYSETKTLPLNEAEGEISAEMIMAYPPGIPIICPGERITQDIIDYVNVLRSEMAELQGTEDPEVKQIKVLNKRLVLIQNKDNIAEQVI</sequence>
<gene>
    <name evidence="4" type="ORF">BR63_04635</name>
</gene>
<dbReference type="InterPro" id="IPR015421">
    <property type="entry name" value="PyrdxlP-dep_Trfase_major"/>
</dbReference>
<accession>A0A7G6E0Q2</accession>
<dbReference type="Proteomes" id="UP000515847">
    <property type="component" value="Chromosome"/>
</dbReference>
<keyword evidence="2" id="KW-0663">Pyridoxal phosphate</keyword>
<protein>
    <submittedName>
        <fullName evidence="4">Aminotransferase class I/II-fold pyridoxal phosphate-dependent enzyme</fullName>
    </submittedName>
</protein>
<evidence type="ECO:0000256" key="1">
    <source>
        <dbReference type="ARBA" id="ARBA00001933"/>
    </source>
</evidence>
<dbReference type="Pfam" id="PF01276">
    <property type="entry name" value="OKR_DC_1"/>
    <property type="match status" value="1"/>
</dbReference>
<dbReference type="GO" id="GO:0016831">
    <property type="term" value="F:carboxy-lyase activity"/>
    <property type="evidence" value="ECO:0007669"/>
    <property type="project" value="UniProtKB-KW"/>
</dbReference>
<dbReference type="InterPro" id="IPR015424">
    <property type="entry name" value="PyrdxlP-dep_Trfase"/>
</dbReference>
<dbReference type="SUPFAM" id="SSF55904">
    <property type="entry name" value="Ornithine decarboxylase C-terminal domain"/>
    <property type="match status" value="1"/>
</dbReference>
<dbReference type="SUPFAM" id="SSF53383">
    <property type="entry name" value="PLP-dependent transferases"/>
    <property type="match status" value="1"/>
</dbReference>
<dbReference type="CDD" id="cd00615">
    <property type="entry name" value="Orn_deC_like"/>
    <property type="match status" value="1"/>
</dbReference>
<evidence type="ECO:0000313" key="5">
    <source>
        <dbReference type="Proteomes" id="UP000515847"/>
    </source>
</evidence>
<dbReference type="InterPro" id="IPR036633">
    <property type="entry name" value="Prn/Lys/Arg_de-COase_C_sf"/>
</dbReference>
<dbReference type="InterPro" id="IPR000310">
    <property type="entry name" value="Orn/Lys/Arg_deCO2ase_major_dom"/>
</dbReference>
<comment type="cofactor">
    <cofactor evidence="1">
        <name>pyridoxal 5'-phosphate</name>
        <dbReference type="ChEBI" id="CHEBI:597326"/>
    </cofactor>
</comment>
<dbReference type="GO" id="GO:0008483">
    <property type="term" value="F:transaminase activity"/>
    <property type="evidence" value="ECO:0007669"/>
    <property type="project" value="UniProtKB-KW"/>
</dbReference>
<dbReference type="EMBL" id="CP045798">
    <property type="protein sequence ID" value="QNB45656.1"/>
    <property type="molecule type" value="Genomic_DNA"/>
</dbReference>
<evidence type="ECO:0000259" key="3">
    <source>
        <dbReference type="PROSITE" id="PS00703"/>
    </source>
</evidence>
<dbReference type="RefSeq" id="WP_034419875.1">
    <property type="nucleotide sequence ID" value="NZ_CP045798.1"/>
</dbReference>
<reference evidence="4 5" key="1">
    <citation type="journal article" date="2019" name="Front. Microbiol.">
        <title>Thermoanaerosceptrum fracticalcis gen. nov. sp. nov., a Novel Fumarate-Fermenting Microorganism From a Deep Fractured Carbonate Aquifer of the US Great Basin.</title>
        <authorList>
            <person name="Hamilton-Brehm S.D."/>
            <person name="Stewart L.E."/>
            <person name="Zavarin M."/>
            <person name="Caldwell M."/>
            <person name="Lawson P.A."/>
            <person name="Onstott T.C."/>
            <person name="Grzymski J."/>
            <person name="Neveux I."/>
            <person name="Lollar B.S."/>
            <person name="Russell C.E."/>
            <person name="Moser D.P."/>
        </authorList>
    </citation>
    <scope>NUCLEOTIDE SEQUENCE [LARGE SCALE GENOMIC DNA]</scope>
    <source>
        <strain evidence="4 5">DRI-13</strain>
    </source>
</reference>
<evidence type="ECO:0000313" key="4">
    <source>
        <dbReference type="EMBL" id="QNB45656.1"/>
    </source>
</evidence>
<keyword evidence="4" id="KW-0808">Transferase</keyword>
<keyword evidence="4" id="KW-0032">Aminotransferase</keyword>
<proteinExistence type="predicted"/>
<dbReference type="OrthoDB" id="9815233at2"/>
<keyword evidence="5" id="KW-1185">Reference proteome</keyword>
<dbReference type="InterPro" id="IPR052357">
    <property type="entry name" value="Orn_Lys_Arg_decarboxylase-I"/>
</dbReference>